<evidence type="ECO:0000259" key="2">
    <source>
        <dbReference type="PROSITE" id="PS51352"/>
    </source>
</evidence>
<dbReference type="GO" id="GO:0016491">
    <property type="term" value="F:oxidoreductase activity"/>
    <property type="evidence" value="ECO:0007669"/>
    <property type="project" value="InterPro"/>
</dbReference>
<keyword evidence="1" id="KW-0472">Membrane</keyword>
<reference evidence="3 4" key="1">
    <citation type="submission" date="2014-12" db="EMBL/GenBank/DDBJ databases">
        <title>Denitrispirillum autotrophicum gen. nov., sp. nov., Denitrifying, Facultatively Autotrophic Bacteria Isolated from Rice Paddy Soil.</title>
        <authorList>
            <person name="Ishii S."/>
            <person name="Ashida N."/>
            <person name="Ohno H."/>
            <person name="Otsuka S."/>
            <person name="Yokota A."/>
            <person name="Senoo K."/>
        </authorList>
    </citation>
    <scope>NUCLEOTIDE SEQUENCE [LARGE SCALE GENOMIC DNA]</scope>
    <source>
        <strain evidence="3 4">TSA66</strain>
    </source>
</reference>
<evidence type="ECO:0000256" key="1">
    <source>
        <dbReference type="SAM" id="Phobius"/>
    </source>
</evidence>
<dbReference type="PANTHER" id="PTHR42852">
    <property type="entry name" value="THIOL:DISULFIDE INTERCHANGE PROTEIN DSBE"/>
    <property type="match status" value="1"/>
</dbReference>
<name>A0A0C2BP14_9BURK</name>
<gene>
    <name evidence="3" type="ORF">TSA66_22760</name>
</gene>
<keyword evidence="1" id="KW-1133">Transmembrane helix</keyword>
<evidence type="ECO:0000313" key="3">
    <source>
        <dbReference type="EMBL" id="KIF83010.1"/>
    </source>
</evidence>
<dbReference type="InterPro" id="IPR013766">
    <property type="entry name" value="Thioredoxin_domain"/>
</dbReference>
<dbReference type="PANTHER" id="PTHR42852:SF18">
    <property type="entry name" value="CHROMOSOME UNDETERMINED SCAFFOLD_47, WHOLE GENOME SHOTGUN SEQUENCE"/>
    <property type="match status" value="1"/>
</dbReference>
<dbReference type="CDD" id="cd02966">
    <property type="entry name" value="TlpA_like_family"/>
    <property type="match status" value="1"/>
</dbReference>
<feature type="transmembrane region" description="Helical" evidence="1">
    <location>
        <begin position="12"/>
        <end position="33"/>
    </location>
</feature>
<feature type="domain" description="Thioredoxin" evidence="2">
    <location>
        <begin position="33"/>
        <end position="173"/>
    </location>
</feature>
<dbReference type="SUPFAM" id="SSF52833">
    <property type="entry name" value="Thioredoxin-like"/>
    <property type="match status" value="1"/>
</dbReference>
<dbReference type="OrthoDB" id="9811352at2"/>
<dbReference type="AlphaFoldDB" id="A0A0C2BP14"/>
<dbReference type="Gene3D" id="3.40.30.10">
    <property type="entry name" value="Glutaredoxin"/>
    <property type="match status" value="1"/>
</dbReference>
<evidence type="ECO:0000313" key="4">
    <source>
        <dbReference type="Proteomes" id="UP000031572"/>
    </source>
</evidence>
<dbReference type="STRING" id="709839.TSA66_22760"/>
<proteinExistence type="predicted"/>
<dbReference type="EMBL" id="JWJG01000028">
    <property type="protein sequence ID" value="KIF83010.1"/>
    <property type="molecule type" value="Genomic_DNA"/>
</dbReference>
<sequence length="174" mass="19221">MQAETTNSRQRTWIKAVGAIAVVAVATVGYLSMSSQKAAPDVTFTSLSGEKVPMQTLRGKVVMVNFWATSCTTCVHEMPQMVQTYNKYKDKGLDFVAVAMSYDPPNYVLNYAQSRNLPFKVALDTQGDLAKSFGDVKLTPTTYIIDKNGKIIKRYVGEPEFAELHQLLEKALAA</sequence>
<keyword evidence="4" id="KW-1185">Reference proteome</keyword>
<accession>A0A0C2BP14</accession>
<dbReference type="PROSITE" id="PS51352">
    <property type="entry name" value="THIOREDOXIN_2"/>
    <property type="match status" value="1"/>
</dbReference>
<dbReference type="InterPro" id="IPR050553">
    <property type="entry name" value="Thioredoxin_ResA/DsbE_sf"/>
</dbReference>
<dbReference type="Pfam" id="PF08534">
    <property type="entry name" value="Redoxin"/>
    <property type="match status" value="1"/>
</dbReference>
<organism evidence="3 4">
    <name type="scientific">Noviherbaspirillum autotrophicum</name>
    <dbReference type="NCBI Taxonomy" id="709839"/>
    <lineage>
        <taxon>Bacteria</taxon>
        <taxon>Pseudomonadati</taxon>
        <taxon>Pseudomonadota</taxon>
        <taxon>Betaproteobacteria</taxon>
        <taxon>Burkholderiales</taxon>
        <taxon>Oxalobacteraceae</taxon>
        <taxon>Noviherbaspirillum</taxon>
    </lineage>
</organism>
<dbReference type="RefSeq" id="WP_040041642.1">
    <property type="nucleotide sequence ID" value="NZ_JWJG01000028.1"/>
</dbReference>
<dbReference type="InterPro" id="IPR013740">
    <property type="entry name" value="Redoxin"/>
</dbReference>
<dbReference type="InterPro" id="IPR036249">
    <property type="entry name" value="Thioredoxin-like_sf"/>
</dbReference>
<dbReference type="Proteomes" id="UP000031572">
    <property type="component" value="Unassembled WGS sequence"/>
</dbReference>
<comment type="caution">
    <text evidence="3">The sequence shown here is derived from an EMBL/GenBank/DDBJ whole genome shotgun (WGS) entry which is preliminary data.</text>
</comment>
<protein>
    <submittedName>
        <fullName evidence="3">Membrane protein</fullName>
    </submittedName>
</protein>
<keyword evidence="1" id="KW-0812">Transmembrane</keyword>